<keyword evidence="1" id="KW-0805">Transcription regulation</keyword>
<dbReference type="InterPro" id="IPR014757">
    <property type="entry name" value="Tscrpt_reg_IclR_C"/>
</dbReference>
<dbReference type="Gene3D" id="3.30.450.40">
    <property type="match status" value="1"/>
</dbReference>
<reference evidence="6 7" key="1">
    <citation type="journal article" date="2011" name="J. Bacteriol.">
        <title>Genome sequence of the mercury-methylating strain Desulfovibrio desulfuricans ND132.</title>
        <authorList>
            <person name="Brown S.D."/>
            <person name="Gilmour C.C."/>
            <person name="Kucken A.M."/>
            <person name="Wall J.D."/>
            <person name="Elias D.A."/>
            <person name="Brandt C.C."/>
            <person name="Podar M."/>
            <person name="Chertkov O."/>
            <person name="Held B."/>
            <person name="Bruce D.C."/>
            <person name="Detter J.C."/>
            <person name="Tapia R."/>
            <person name="Han C.S."/>
            <person name="Goodwin L.A."/>
            <person name="Cheng J.F."/>
            <person name="Pitluck S."/>
            <person name="Woyke T."/>
            <person name="Mikhailova N."/>
            <person name="Ivanova N.N."/>
            <person name="Han J."/>
            <person name="Lucas S."/>
            <person name="Lapidus A.L."/>
            <person name="Land M.L."/>
            <person name="Hauser L.J."/>
            <person name="Palumbo A.V."/>
        </authorList>
    </citation>
    <scope>NUCLEOTIDE SEQUENCE [LARGE SCALE GENOMIC DNA]</scope>
    <source>
        <strain evidence="6 7">ND132</strain>
    </source>
</reference>
<dbReference type="InterPro" id="IPR029016">
    <property type="entry name" value="GAF-like_dom_sf"/>
</dbReference>
<evidence type="ECO:0000313" key="7">
    <source>
        <dbReference type="Proteomes" id="UP000007845"/>
    </source>
</evidence>
<dbReference type="KEGG" id="ddn:DND132_1247"/>
<sequence>MATDDKYYMMRSLEKALFVAETMATKSKWELKDLSAVCSMPKGTLQRILRTYEDLGYVRQVERGGAYALTLKFYKLGKQITSRNDIVSMVQPIMLRLRDKVNETVNLSVLSGVDMVVIHQKASYHALQMDSIVGTSFPAYLSASGKAFLAFLPEEDLRSFIKELRRTDARVDSDKINWLYRELELARVRGLGLDFEELFKGIRCVAAPVFDDSGRILATISCSVPTVRLDRSLSQKLLEEIPSAAVEASRLFEAPTRSFSLDIDEIAGQLVGL</sequence>
<evidence type="ECO:0000313" key="6">
    <source>
        <dbReference type="EMBL" id="EGB14456.1"/>
    </source>
</evidence>
<dbReference type="RefSeq" id="WP_014321884.1">
    <property type="nucleotide sequence ID" value="NC_016803.1"/>
</dbReference>
<dbReference type="GO" id="GO:0045892">
    <property type="term" value="P:negative regulation of DNA-templated transcription"/>
    <property type="evidence" value="ECO:0007669"/>
    <property type="project" value="TreeGrafter"/>
</dbReference>
<dbReference type="InterPro" id="IPR050707">
    <property type="entry name" value="HTH_MetabolicPath_Reg"/>
</dbReference>
<dbReference type="eggNOG" id="COG1414">
    <property type="taxonomic scope" value="Bacteria"/>
</dbReference>
<dbReference type="STRING" id="641491.DND132_1247"/>
<dbReference type="InterPro" id="IPR005471">
    <property type="entry name" value="Tscrpt_reg_IclR_N"/>
</dbReference>
<evidence type="ECO:0000256" key="1">
    <source>
        <dbReference type="ARBA" id="ARBA00023015"/>
    </source>
</evidence>
<dbReference type="Gene3D" id="1.10.10.10">
    <property type="entry name" value="Winged helix-like DNA-binding domain superfamily/Winged helix DNA-binding domain"/>
    <property type="match status" value="1"/>
</dbReference>
<feature type="domain" description="IclR-ED" evidence="5">
    <location>
        <begin position="72"/>
        <end position="254"/>
    </location>
</feature>
<protein>
    <submittedName>
        <fullName evidence="6">Transcriptional regulator, IclR family</fullName>
    </submittedName>
</protein>
<organism evidence="6 7">
    <name type="scientific">Pseudodesulfovibrio mercurii</name>
    <dbReference type="NCBI Taxonomy" id="641491"/>
    <lineage>
        <taxon>Bacteria</taxon>
        <taxon>Pseudomonadati</taxon>
        <taxon>Thermodesulfobacteriota</taxon>
        <taxon>Desulfovibrionia</taxon>
        <taxon>Desulfovibrionales</taxon>
        <taxon>Desulfovibrionaceae</taxon>
    </lineage>
</organism>
<evidence type="ECO:0000256" key="3">
    <source>
        <dbReference type="ARBA" id="ARBA00023163"/>
    </source>
</evidence>
<dbReference type="Proteomes" id="UP000007845">
    <property type="component" value="Chromosome"/>
</dbReference>
<dbReference type="SUPFAM" id="SSF55781">
    <property type="entry name" value="GAF domain-like"/>
    <property type="match status" value="1"/>
</dbReference>
<dbReference type="InterPro" id="IPR036390">
    <property type="entry name" value="WH_DNA-bd_sf"/>
</dbReference>
<evidence type="ECO:0000259" key="5">
    <source>
        <dbReference type="PROSITE" id="PS51078"/>
    </source>
</evidence>
<dbReference type="GO" id="GO:0003700">
    <property type="term" value="F:DNA-binding transcription factor activity"/>
    <property type="evidence" value="ECO:0007669"/>
    <property type="project" value="TreeGrafter"/>
</dbReference>
<dbReference type="PANTHER" id="PTHR30136">
    <property type="entry name" value="HELIX-TURN-HELIX TRANSCRIPTIONAL REGULATOR, ICLR FAMILY"/>
    <property type="match status" value="1"/>
</dbReference>
<dbReference type="EMBL" id="CP003220">
    <property type="protein sequence ID" value="EGB14456.1"/>
    <property type="molecule type" value="Genomic_DNA"/>
</dbReference>
<proteinExistence type="predicted"/>
<keyword evidence="3" id="KW-0804">Transcription</keyword>
<dbReference type="Pfam" id="PF01614">
    <property type="entry name" value="IclR_C"/>
    <property type="match status" value="1"/>
</dbReference>
<dbReference type="PANTHER" id="PTHR30136:SF24">
    <property type="entry name" value="HTH-TYPE TRANSCRIPTIONAL REPRESSOR ALLR"/>
    <property type="match status" value="1"/>
</dbReference>
<dbReference type="AlphaFoldDB" id="F0JCF8"/>
<accession>F0JCF8</accession>
<dbReference type="PROSITE" id="PS51078">
    <property type="entry name" value="ICLR_ED"/>
    <property type="match status" value="1"/>
</dbReference>
<gene>
    <name evidence="6" type="ORF">DND132_1247</name>
</gene>
<name>F0JCF8_9BACT</name>
<dbReference type="SMART" id="SM00346">
    <property type="entry name" value="HTH_ICLR"/>
    <property type="match status" value="1"/>
</dbReference>
<keyword evidence="2" id="KW-0238">DNA-binding</keyword>
<dbReference type="Pfam" id="PF09339">
    <property type="entry name" value="HTH_IclR"/>
    <property type="match status" value="1"/>
</dbReference>
<feature type="domain" description="HTH iclR-type" evidence="4">
    <location>
        <begin position="10"/>
        <end position="71"/>
    </location>
</feature>
<dbReference type="PROSITE" id="PS51077">
    <property type="entry name" value="HTH_ICLR"/>
    <property type="match status" value="1"/>
</dbReference>
<dbReference type="HOGENOM" id="CLU_062618_5_5_7"/>
<dbReference type="InterPro" id="IPR036388">
    <property type="entry name" value="WH-like_DNA-bd_sf"/>
</dbReference>
<dbReference type="SMR" id="F0JCF8"/>
<dbReference type="GO" id="GO:0003677">
    <property type="term" value="F:DNA binding"/>
    <property type="evidence" value="ECO:0007669"/>
    <property type="project" value="UniProtKB-KW"/>
</dbReference>
<keyword evidence="7" id="KW-1185">Reference proteome</keyword>
<evidence type="ECO:0000256" key="2">
    <source>
        <dbReference type="ARBA" id="ARBA00023125"/>
    </source>
</evidence>
<dbReference type="SUPFAM" id="SSF46785">
    <property type="entry name" value="Winged helix' DNA-binding domain"/>
    <property type="match status" value="1"/>
</dbReference>
<evidence type="ECO:0000259" key="4">
    <source>
        <dbReference type="PROSITE" id="PS51077"/>
    </source>
</evidence>